<dbReference type="InParanoid" id="A0A6L2PNI2"/>
<sequence length="142" mass="16185">KLFENKMASIAVKLQNGPKFYVSTMHTDEFLDGNNTAVDIASLQEETCAISKELTTVKEELNACRMKYQSMFNESLDNPDTTEGYTFEVSAIHSVISKMTEDKKLYKSEEQRLREELKNLSKVLTALEGDIRELKQGHNTLQ</sequence>
<protein>
    <submittedName>
        <fullName evidence="2">Uncharacterized protein</fullName>
    </submittedName>
</protein>
<evidence type="ECO:0000313" key="3">
    <source>
        <dbReference type="Proteomes" id="UP000502823"/>
    </source>
</evidence>
<dbReference type="Proteomes" id="UP000502823">
    <property type="component" value="Unassembled WGS sequence"/>
</dbReference>
<feature type="non-terminal residue" evidence="2">
    <location>
        <position position="1"/>
    </location>
</feature>
<keyword evidence="3" id="KW-1185">Reference proteome</keyword>
<evidence type="ECO:0000256" key="1">
    <source>
        <dbReference type="SAM" id="Coils"/>
    </source>
</evidence>
<feature type="coiled-coil region" evidence="1">
    <location>
        <begin position="96"/>
        <end position="137"/>
    </location>
</feature>
<gene>
    <name evidence="2" type="ORF">Cfor_08559</name>
</gene>
<dbReference type="AlphaFoldDB" id="A0A6L2PNI2"/>
<name>A0A6L2PNI2_COPFO</name>
<evidence type="ECO:0000313" key="2">
    <source>
        <dbReference type="EMBL" id="GFG32068.1"/>
    </source>
</evidence>
<comment type="caution">
    <text evidence="2">The sequence shown here is derived from an EMBL/GenBank/DDBJ whole genome shotgun (WGS) entry which is preliminary data.</text>
</comment>
<proteinExistence type="predicted"/>
<dbReference type="OrthoDB" id="10425666at2759"/>
<keyword evidence="1" id="KW-0175">Coiled coil</keyword>
<dbReference type="EMBL" id="BLKM01011093">
    <property type="protein sequence ID" value="GFG32068.1"/>
    <property type="molecule type" value="Genomic_DNA"/>
</dbReference>
<reference evidence="3" key="1">
    <citation type="submission" date="2020-01" db="EMBL/GenBank/DDBJ databases">
        <title>Draft genome sequence of the Termite Coptotermes fromosanus.</title>
        <authorList>
            <person name="Itakura S."/>
            <person name="Yosikawa Y."/>
            <person name="Umezawa K."/>
        </authorList>
    </citation>
    <scope>NUCLEOTIDE SEQUENCE [LARGE SCALE GENOMIC DNA]</scope>
</reference>
<organism evidence="2 3">
    <name type="scientific">Coptotermes formosanus</name>
    <name type="common">Formosan subterranean termite</name>
    <dbReference type="NCBI Taxonomy" id="36987"/>
    <lineage>
        <taxon>Eukaryota</taxon>
        <taxon>Metazoa</taxon>
        <taxon>Ecdysozoa</taxon>
        <taxon>Arthropoda</taxon>
        <taxon>Hexapoda</taxon>
        <taxon>Insecta</taxon>
        <taxon>Pterygota</taxon>
        <taxon>Neoptera</taxon>
        <taxon>Polyneoptera</taxon>
        <taxon>Dictyoptera</taxon>
        <taxon>Blattodea</taxon>
        <taxon>Blattoidea</taxon>
        <taxon>Termitoidae</taxon>
        <taxon>Rhinotermitidae</taxon>
        <taxon>Coptotermes</taxon>
    </lineage>
</organism>
<accession>A0A6L2PNI2</accession>